<sequence length="153" mass="18159">MKKRSKETMYLETADTDEHEFKIRTPPKQHSPVKVPKNEGYEMTGKYINHFDFKNDFQELDFYSEKCQSLSENDLSDIRNNFLQLNHLLKLLCESKSNNSFRSKSPKLSAKMLEKTLDVFKEVYRIENNFQVIAENLCELQMEICQIYDEILS</sequence>
<evidence type="ECO:0000313" key="2">
    <source>
        <dbReference type="EMBL" id="OMJ85168.1"/>
    </source>
</evidence>
<keyword evidence="3" id="KW-1185">Reference proteome</keyword>
<dbReference type="EMBL" id="MPUH01000245">
    <property type="protein sequence ID" value="OMJ85168.1"/>
    <property type="molecule type" value="Genomic_DNA"/>
</dbReference>
<reference evidence="2 3" key="1">
    <citation type="submission" date="2016-11" db="EMBL/GenBank/DDBJ databases">
        <title>The macronuclear genome of Stentor coeruleus: a giant cell with tiny introns.</title>
        <authorList>
            <person name="Slabodnick M."/>
            <person name="Ruby J.G."/>
            <person name="Reiff S.B."/>
            <person name="Swart E.C."/>
            <person name="Gosai S."/>
            <person name="Prabakaran S."/>
            <person name="Witkowska E."/>
            <person name="Larue G.E."/>
            <person name="Fisher S."/>
            <person name="Freeman R.M."/>
            <person name="Gunawardena J."/>
            <person name="Chu W."/>
            <person name="Stover N.A."/>
            <person name="Gregory B.D."/>
            <person name="Nowacki M."/>
            <person name="Derisi J."/>
            <person name="Roy S.W."/>
            <person name="Marshall W.F."/>
            <person name="Sood P."/>
        </authorList>
    </citation>
    <scope>NUCLEOTIDE SEQUENCE [LARGE SCALE GENOMIC DNA]</scope>
    <source>
        <strain evidence="2">WM001</strain>
    </source>
</reference>
<dbReference type="AlphaFoldDB" id="A0A1R2C825"/>
<organism evidence="2 3">
    <name type="scientific">Stentor coeruleus</name>
    <dbReference type="NCBI Taxonomy" id="5963"/>
    <lineage>
        <taxon>Eukaryota</taxon>
        <taxon>Sar</taxon>
        <taxon>Alveolata</taxon>
        <taxon>Ciliophora</taxon>
        <taxon>Postciliodesmatophora</taxon>
        <taxon>Heterotrichea</taxon>
        <taxon>Heterotrichida</taxon>
        <taxon>Stentoridae</taxon>
        <taxon>Stentor</taxon>
    </lineage>
</organism>
<gene>
    <name evidence="2" type="ORF">SteCoe_13559</name>
</gene>
<evidence type="ECO:0000313" key="3">
    <source>
        <dbReference type="Proteomes" id="UP000187209"/>
    </source>
</evidence>
<comment type="caution">
    <text evidence="2">The sequence shown here is derived from an EMBL/GenBank/DDBJ whole genome shotgun (WGS) entry which is preliminary data.</text>
</comment>
<proteinExistence type="predicted"/>
<dbReference type="Proteomes" id="UP000187209">
    <property type="component" value="Unassembled WGS sequence"/>
</dbReference>
<name>A0A1R2C825_9CILI</name>
<protein>
    <submittedName>
        <fullName evidence="2">Uncharacterized protein</fullName>
    </submittedName>
</protein>
<evidence type="ECO:0000256" key="1">
    <source>
        <dbReference type="SAM" id="MobiDB-lite"/>
    </source>
</evidence>
<feature type="region of interest" description="Disordered" evidence="1">
    <location>
        <begin position="1"/>
        <end position="38"/>
    </location>
</feature>
<accession>A0A1R2C825</accession>